<comment type="caution">
    <text evidence="2">The sequence shown here is derived from an EMBL/GenBank/DDBJ whole genome shotgun (WGS) entry which is preliminary data.</text>
</comment>
<dbReference type="Gene3D" id="3.40.50.720">
    <property type="entry name" value="NAD(P)-binding Rossmann-like Domain"/>
    <property type="match status" value="1"/>
</dbReference>
<name>A0ABS7XN28_9FLAO</name>
<dbReference type="InterPro" id="IPR036291">
    <property type="entry name" value="NAD(P)-bd_dom_sf"/>
</dbReference>
<dbReference type="Pfam" id="PF13460">
    <property type="entry name" value="NAD_binding_10"/>
    <property type="match status" value="1"/>
</dbReference>
<dbReference type="InterPro" id="IPR016040">
    <property type="entry name" value="NAD(P)-bd_dom"/>
</dbReference>
<evidence type="ECO:0000313" key="2">
    <source>
        <dbReference type="EMBL" id="MCA0131404.1"/>
    </source>
</evidence>
<gene>
    <name evidence="2" type="ORF">LBU54_02330</name>
</gene>
<dbReference type="EMBL" id="JAIUJR010000001">
    <property type="protein sequence ID" value="MCA0131404.1"/>
    <property type="molecule type" value="Genomic_DNA"/>
</dbReference>
<dbReference type="SUPFAM" id="SSF51735">
    <property type="entry name" value="NAD(P)-binding Rossmann-fold domains"/>
    <property type="match status" value="1"/>
</dbReference>
<dbReference type="Proteomes" id="UP001198901">
    <property type="component" value="Unassembled WGS sequence"/>
</dbReference>
<evidence type="ECO:0000313" key="3">
    <source>
        <dbReference type="Proteomes" id="UP001198901"/>
    </source>
</evidence>
<accession>A0ABS7XN28</accession>
<dbReference type="RefSeq" id="WP_224525158.1">
    <property type="nucleotide sequence ID" value="NZ_JAIUJR010000001.1"/>
</dbReference>
<keyword evidence="3" id="KW-1185">Reference proteome</keyword>
<proteinExistence type="predicted"/>
<reference evidence="3" key="1">
    <citation type="submission" date="2023-07" db="EMBL/GenBank/DDBJ databases">
        <authorList>
            <person name="Yue Y."/>
        </authorList>
    </citation>
    <scope>NUCLEOTIDE SEQUENCE [LARGE SCALE GENOMIC DNA]</scope>
    <source>
        <strain evidence="3">D23</strain>
    </source>
</reference>
<feature type="domain" description="NAD(P)-binding" evidence="1">
    <location>
        <begin position="11"/>
        <end position="170"/>
    </location>
</feature>
<organism evidence="2 3">
    <name type="scientific">Winogradskyella alexanderae</name>
    <dbReference type="NCBI Taxonomy" id="2877123"/>
    <lineage>
        <taxon>Bacteria</taxon>
        <taxon>Pseudomonadati</taxon>
        <taxon>Bacteroidota</taxon>
        <taxon>Flavobacteriia</taxon>
        <taxon>Flavobacteriales</taxon>
        <taxon>Flavobacteriaceae</taxon>
        <taxon>Winogradskyella</taxon>
    </lineage>
</organism>
<protein>
    <submittedName>
        <fullName evidence="2">NAD(P)H-binding protein</fullName>
    </submittedName>
</protein>
<evidence type="ECO:0000259" key="1">
    <source>
        <dbReference type="Pfam" id="PF13460"/>
    </source>
</evidence>
<sequence length="268" mass="29812">MIKQISIIGCGWLGLPLATLLVDNGYSIKGSTTSSDKLEQIRKKAVSPFLVELNEMEIVGDIDGFLEGSDLVIINIPPGLRKSPNKNHVTEIDLLARAIEKNAIKHVIYISSTSVFKDEENIPLINEVSVPNNYEGARQLIEIEELLSNNYSFLTTIIRFGGLIDDNRHPGNFLSGRINIANPKAPINLIHKEDCIAIISRVIDKSLFNVKLNATYPSHPTRQSYYTSYCKSKALPLPTFETTGTNKGKIIDSSKLMQLLSYKFKHAV</sequence>